<dbReference type="RefSeq" id="WP_203747103.1">
    <property type="nucleotide sequence ID" value="NZ_BONK01000001.1"/>
</dbReference>
<accession>A0A919TXD9</accession>
<gene>
    <name evidence="1" type="ORF">Cch01nite_00340</name>
</gene>
<name>A0A919TXD9_9CELL</name>
<evidence type="ECO:0000313" key="1">
    <source>
        <dbReference type="EMBL" id="GIG19310.1"/>
    </source>
</evidence>
<sequence>MDMTTTYTSSVERAVSLRNLVPTTSVFQGRALPIPGSCATHGVTSEMKQITAKQPAFAPGNTTLGGAVAWRKRGADLRLRPRTLMV</sequence>
<reference evidence="1" key="1">
    <citation type="submission" date="2021-01" db="EMBL/GenBank/DDBJ databases">
        <title>Whole genome shotgun sequence of Cellulomonas chitinilytica NBRC 110799.</title>
        <authorList>
            <person name="Komaki H."/>
            <person name="Tamura T."/>
        </authorList>
    </citation>
    <scope>NUCLEOTIDE SEQUENCE</scope>
    <source>
        <strain evidence="1">NBRC 110799</strain>
    </source>
</reference>
<proteinExistence type="predicted"/>
<evidence type="ECO:0000313" key="2">
    <source>
        <dbReference type="Proteomes" id="UP000632740"/>
    </source>
</evidence>
<dbReference type="EMBL" id="BONK01000001">
    <property type="protein sequence ID" value="GIG19310.1"/>
    <property type="molecule type" value="Genomic_DNA"/>
</dbReference>
<dbReference type="AlphaFoldDB" id="A0A919TXD9"/>
<dbReference type="Proteomes" id="UP000632740">
    <property type="component" value="Unassembled WGS sequence"/>
</dbReference>
<keyword evidence="2" id="KW-1185">Reference proteome</keyword>
<protein>
    <submittedName>
        <fullName evidence="1">Uncharacterized protein</fullName>
    </submittedName>
</protein>
<organism evidence="1 2">
    <name type="scientific">Cellulomonas chitinilytica</name>
    <dbReference type="NCBI Taxonomy" id="398759"/>
    <lineage>
        <taxon>Bacteria</taxon>
        <taxon>Bacillati</taxon>
        <taxon>Actinomycetota</taxon>
        <taxon>Actinomycetes</taxon>
        <taxon>Micrococcales</taxon>
        <taxon>Cellulomonadaceae</taxon>
        <taxon>Cellulomonas</taxon>
    </lineage>
</organism>
<comment type="caution">
    <text evidence="1">The sequence shown here is derived from an EMBL/GenBank/DDBJ whole genome shotgun (WGS) entry which is preliminary data.</text>
</comment>